<sequence length="167" mass="18584">MEMEIRGYKHVRGPFTQNNNGFLTIEIEASHRPGLAPRFEPITTPSYTITCNPRALSDFLHNKGVWVCFVGSVITSIVGGPKRVFAHIMIVHRAPSPQFYHYTVIGPVVSGTAKVVRVVGSIATLMEQSLRLNSYLYVAGRFIDKDTESLFIHIQPFLILPANGEIS</sequence>
<dbReference type="AlphaFoldDB" id="E3KJD0"/>
<keyword evidence="2" id="KW-1185">Reference proteome</keyword>
<dbReference type="Proteomes" id="UP000008783">
    <property type="component" value="Unassembled WGS sequence"/>
</dbReference>
<dbReference type="InParanoid" id="E3KJD0"/>
<name>E3KJD0_PUCGT</name>
<dbReference type="OrthoDB" id="10642982at2759"/>
<accession>E3KJD0</accession>
<dbReference type="HOGENOM" id="CLU_1595355_0_0_1"/>
<dbReference type="EMBL" id="DS178290">
    <property type="protein sequence ID" value="EFP84405.2"/>
    <property type="molecule type" value="Genomic_DNA"/>
</dbReference>
<dbReference type="VEuPathDB" id="FungiDB:PGTG_10125"/>
<dbReference type="KEGG" id="pgr:PGTG_10125"/>
<proteinExistence type="predicted"/>
<organism evidence="1 2">
    <name type="scientific">Puccinia graminis f. sp. tritici (strain CRL 75-36-700-3 / race SCCL)</name>
    <name type="common">Black stem rust fungus</name>
    <dbReference type="NCBI Taxonomy" id="418459"/>
    <lineage>
        <taxon>Eukaryota</taxon>
        <taxon>Fungi</taxon>
        <taxon>Dikarya</taxon>
        <taxon>Basidiomycota</taxon>
        <taxon>Pucciniomycotina</taxon>
        <taxon>Pucciniomycetes</taxon>
        <taxon>Pucciniales</taxon>
        <taxon>Pucciniaceae</taxon>
        <taxon>Puccinia</taxon>
    </lineage>
</organism>
<reference key="1">
    <citation type="submission" date="2007-01" db="EMBL/GenBank/DDBJ databases">
        <title>The Genome Sequence of Puccinia graminis f. sp. tritici Strain CRL 75-36-700-3.</title>
        <authorList>
            <consortium name="The Broad Institute Genome Sequencing Platform"/>
            <person name="Birren B."/>
            <person name="Lander E."/>
            <person name="Galagan J."/>
            <person name="Nusbaum C."/>
            <person name="Devon K."/>
            <person name="Cuomo C."/>
            <person name="Jaffe D."/>
            <person name="Butler J."/>
            <person name="Alvarez P."/>
            <person name="Gnerre S."/>
            <person name="Grabherr M."/>
            <person name="Mauceli E."/>
            <person name="Brockman W."/>
            <person name="Young S."/>
            <person name="LaButti K."/>
            <person name="Sykes S."/>
            <person name="DeCaprio D."/>
            <person name="Crawford M."/>
            <person name="Koehrsen M."/>
            <person name="Engels R."/>
            <person name="Montgomery P."/>
            <person name="Pearson M."/>
            <person name="Howarth C."/>
            <person name="Larson L."/>
            <person name="White J."/>
            <person name="Zeng Q."/>
            <person name="Kodira C."/>
            <person name="Yandava C."/>
            <person name="Alvarado L."/>
            <person name="O'Leary S."/>
            <person name="Szabo L."/>
            <person name="Dean R."/>
            <person name="Schein J."/>
        </authorList>
    </citation>
    <scope>NUCLEOTIDE SEQUENCE</scope>
    <source>
        <strain>CRL 75-36-700-3</strain>
    </source>
</reference>
<evidence type="ECO:0000313" key="1">
    <source>
        <dbReference type="EMBL" id="EFP84405.2"/>
    </source>
</evidence>
<dbReference type="RefSeq" id="XP_003328824.2">
    <property type="nucleotide sequence ID" value="XM_003328776.2"/>
</dbReference>
<dbReference type="GeneID" id="10545833"/>
<gene>
    <name evidence="1" type="ORF">PGTG_10125</name>
</gene>
<protein>
    <submittedName>
        <fullName evidence="1">Uncharacterized protein</fullName>
    </submittedName>
</protein>
<reference evidence="2" key="2">
    <citation type="journal article" date="2011" name="Proc. Natl. Acad. Sci. U.S.A.">
        <title>Obligate biotrophy features unraveled by the genomic analysis of rust fungi.</title>
        <authorList>
            <person name="Duplessis S."/>
            <person name="Cuomo C.A."/>
            <person name="Lin Y.-C."/>
            <person name="Aerts A."/>
            <person name="Tisserant E."/>
            <person name="Veneault-Fourrey C."/>
            <person name="Joly D.L."/>
            <person name="Hacquard S."/>
            <person name="Amselem J."/>
            <person name="Cantarel B.L."/>
            <person name="Chiu R."/>
            <person name="Coutinho P.M."/>
            <person name="Feau N."/>
            <person name="Field M."/>
            <person name="Frey P."/>
            <person name="Gelhaye E."/>
            <person name="Goldberg J."/>
            <person name="Grabherr M.G."/>
            <person name="Kodira C.D."/>
            <person name="Kohler A."/>
            <person name="Kuees U."/>
            <person name="Lindquist E.A."/>
            <person name="Lucas S.M."/>
            <person name="Mago R."/>
            <person name="Mauceli E."/>
            <person name="Morin E."/>
            <person name="Murat C."/>
            <person name="Pangilinan J.L."/>
            <person name="Park R."/>
            <person name="Pearson M."/>
            <person name="Quesneville H."/>
            <person name="Rouhier N."/>
            <person name="Sakthikumar S."/>
            <person name="Salamov A.A."/>
            <person name="Schmutz J."/>
            <person name="Selles B."/>
            <person name="Shapiro H."/>
            <person name="Tanguay P."/>
            <person name="Tuskan G.A."/>
            <person name="Henrissat B."/>
            <person name="Van de Peer Y."/>
            <person name="Rouze P."/>
            <person name="Ellis J.G."/>
            <person name="Dodds P.N."/>
            <person name="Schein J.E."/>
            <person name="Zhong S."/>
            <person name="Hamelin R.C."/>
            <person name="Grigoriev I.V."/>
            <person name="Szabo L.J."/>
            <person name="Martin F."/>
        </authorList>
    </citation>
    <scope>NUCLEOTIDE SEQUENCE [LARGE SCALE GENOMIC DNA]</scope>
    <source>
        <strain evidence="2">CRL 75-36-700-3 / race SCCL</strain>
    </source>
</reference>
<evidence type="ECO:0000313" key="2">
    <source>
        <dbReference type="Proteomes" id="UP000008783"/>
    </source>
</evidence>